<gene>
    <name evidence="1" type="ORF">CHK_0101</name>
</gene>
<evidence type="ECO:0000313" key="1">
    <source>
        <dbReference type="EMBL" id="KKI52401.1"/>
    </source>
</evidence>
<name>A0A0M2NN20_9FIRM</name>
<dbReference type="Proteomes" id="UP000034076">
    <property type="component" value="Unassembled WGS sequence"/>
</dbReference>
<comment type="caution">
    <text evidence="1">The sequence shown here is derived from an EMBL/GenBank/DDBJ whole genome shotgun (WGS) entry which is preliminary data.</text>
</comment>
<dbReference type="EMBL" id="LAYJ01000017">
    <property type="protein sequence ID" value="KKI52401.1"/>
    <property type="molecule type" value="Genomic_DNA"/>
</dbReference>
<dbReference type="STRING" id="270498.CHK_0101"/>
<sequence>MNFCAKAVDFTPVMLYFEREEQNNLFCFDSLKVNMCVLPVCLPGIFCE</sequence>
<accession>A0A0M2NN20</accession>
<dbReference type="AlphaFoldDB" id="A0A0M2NN20"/>
<organism evidence="1 2">
    <name type="scientific">Christensenella hongkongensis</name>
    <dbReference type="NCBI Taxonomy" id="270498"/>
    <lineage>
        <taxon>Bacteria</taxon>
        <taxon>Bacillati</taxon>
        <taxon>Bacillota</taxon>
        <taxon>Clostridia</taxon>
        <taxon>Christensenellales</taxon>
        <taxon>Christensenellaceae</taxon>
        <taxon>Christensenella</taxon>
    </lineage>
</organism>
<proteinExistence type="predicted"/>
<protein>
    <submittedName>
        <fullName evidence="1">Uncharacterized protein</fullName>
    </submittedName>
</protein>
<keyword evidence="2" id="KW-1185">Reference proteome</keyword>
<evidence type="ECO:0000313" key="2">
    <source>
        <dbReference type="Proteomes" id="UP000034076"/>
    </source>
</evidence>
<reference evidence="1 2" key="1">
    <citation type="submission" date="2015-04" db="EMBL/GenBank/DDBJ databases">
        <title>Draft genome sequence of bacteremic isolate Catabacter hongkongensis type strain HKU16T.</title>
        <authorList>
            <person name="Lau S.K."/>
            <person name="Teng J.L."/>
            <person name="Huang Y."/>
            <person name="Curreem S.O."/>
            <person name="Tsui S.K."/>
            <person name="Woo P.C."/>
        </authorList>
    </citation>
    <scope>NUCLEOTIDE SEQUENCE [LARGE SCALE GENOMIC DNA]</scope>
    <source>
        <strain evidence="1 2">HKU16</strain>
    </source>
</reference>